<evidence type="ECO:0000313" key="7">
    <source>
        <dbReference type="Proteomes" id="UP000663851"/>
    </source>
</evidence>
<dbReference type="SMART" id="SM00248">
    <property type="entry name" value="ANK"/>
    <property type="match status" value="4"/>
</dbReference>
<organism evidence="6 7">
    <name type="scientific">Rotaria socialis</name>
    <dbReference type="NCBI Taxonomy" id="392032"/>
    <lineage>
        <taxon>Eukaryota</taxon>
        <taxon>Metazoa</taxon>
        <taxon>Spiralia</taxon>
        <taxon>Gnathifera</taxon>
        <taxon>Rotifera</taxon>
        <taxon>Eurotatoria</taxon>
        <taxon>Bdelloidea</taxon>
        <taxon>Philodinida</taxon>
        <taxon>Philodinidae</taxon>
        <taxon>Rotaria</taxon>
    </lineage>
</organism>
<dbReference type="InterPro" id="IPR002110">
    <property type="entry name" value="Ankyrin_rpt"/>
</dbReference>
<sequence length="771" mass="89201">MTTVNDSGDVQVKDKNTAPLEANSNSRGDNMSQLPTTSTNDETATTKSQEPTLEQAFFFGLSIDDAVNSADNLMELFYNACKFNHLEIVRRCVEEKNINVNELFNNDYPLCIASHKGHIEIVRYLLAHGADVHLKRELNLSNTRGTNRLTRGTVTYGDSTLSLAVKYGFEDLAMVLVEHGADILNSNGDFEKSALQDAIRLNRSRILNVFMDKLKNTKATSDYDETLLLQKKGDILRQCLINDQIEALRIFVPNVWEELNSDFMFTVLSNLMLKNKIQSDKAFDVLEAILDAIPTPKLKMYDIGDLLRRFLHILQAQFVTINDDRIQMLYLRTSLLFTILKYHETVDFTNYLDLLDAYFRGIYHSVESTGEGINQIYEYIVRFYENLILMGHLILTNNTVILKLLECEHVQQMQPIDMYLSWRARNPFQLKETCRLMIKMATGNIREAFRSFLSWASQSADKNSTDDSSKICWIFNLPPEILQTITDHLTVHDIISLSQTCQTFYTLIKDDNFWVHRIRSQFSPSTANLYILDLFEKPETILTNDETRPSGFENIRVDGELDLAAINSVTHYNDEAIEKRHAKMYISTEDFLTHVEYLNYRKPKNTLKIPLMKLVYFYLIDRKRTAAVNMSVIHRNDVYLIEDRDKDSLTGRIIQLQSVCWLEITGRFDHDIMPGKYEAIWRMKCHAVHVHMWGETEFSIVPSHGKMLIRKISENDFHHYAVEHGKNWFTVNMGEIIVYERSTVLVGIRNWSNGNWKSGISWDCIELKVTP</sequence>
<dbReference type="PROSITE" id="PS50088">
    <property type="entry name" value="ANK_REPEAT"/>
    <property type="match status" value="2"/>
</dbReference>
<dbReference type="PANTHER" id="PTHR24198:SF165">
    <property type="entry name" value="ANKYRIN REPEAT-CONTAINING PROTEIN-RELATED"/>
    <property type="match status" value="1"/>
</dbReference>
<dbReference type="InterPro" id="IPR025886">
    <property type="entry name" value="PP2-like"/>
</dbReference>
<dbReference type="SUPFAM" id="SSF81383">
    <property type="entry name" value="F-box domain"/>
    <property type="match status" value="1"/>
</dbReference>
<dbReference type="InterPro" id="IPR001810">
    <property type="entry name" value="F-box_dom"/>
</dbReference>
<dbReference type="Pfam" id="PF14299">
    <property type="entry name" value="PP2"/>
    <property type="match status" value="1"/>
</dbReference>
<dbReference type="PROSITE" id="PS50181">
    <property type="entry name" value="FBOX"/>
    <property type="match status" value="1"/>
</dbReference>
<dbReference type="SMART" id="SM00256">
    <property type="entry name" value="FBOX"/>
    <property type="match status" value="1"/>
</dbReference>
<evidence type="ECO:0000313" key="6">
    <source>
        <dbReference type="EMBL" id="CAF4139396.1"/>
    </source>
</evidence>
<comment type="caution">
    <text evidence="6">The sequence shown here is derived from an EMBL/GenBank/DDBJ whole genome shotgun (WGS) entry which is preliminary data.</text>
</comment>
<feature type="repeat" description="ANK" evidence="3">
    <location>
        <begin position="105"/>
        <end position="137"/>
    </location>
</feature>
<dbReference type="PROSITE" id="PS50297">
    <property type="entry name" value="ANK_REP_REGION"/>
    <property type="match status" value="2"/>
</dbReference>
<evidence type="ECO:0000256" key="1">
    <source>
        <dbReference type="ARBA" id="ARBA00022737"/>
    </source>
</evidence>
<feature type="repeat" description="ANK" evidence="3">
    <location>
        <begin position="156"/>
        <end position="188"/>
    </location>
</feature>
<evidence type="ECO:0000256" key="3">
    <source>
        <dbReference type="PROSITE-ProRule" id="PRU00023"/>
    </source>
</evidence>
<dbReference type="PANTHER" id="PTHR24198">
    <property type="entry name" value="ANKYRIN REPEAT AND PROTEIN KINASE DOMAIN-CONTAINING PROTEIN"/>
    <property type="match status" value="1"/>
</dbReference>
<name>A0A819XH08_9BILA</name>
<dbReference type="InterPro" id="IPR036047">
    <property type="entry name" value="F-box-like_dom_sf"/>
</dbReference>
<gene>
    <name evidence="6" type="ORF">HFQ381_LOCUS3669</name>
</gene>
<evidence type="ECO:0000259" key="5">
    <source>
        <dbReference type="PROSITE" id="PS50181"/>
    </source>
</evidence>
<evidence type="ECO:0000256" key="2">
    <source>
        <dbReference type="ARBA" id="ARBA00023043"/>
    </source>
</evidence>
<dbReference type="AlphaFoldDB" id="A0A819XH08"/>
<feature type="domain" description="F-box" evidence="5">
    <location>
        <begin position="471"/>
        <end position="517"/>
    </location>
</feature>
<keyword evidence="2 3" id="KW-0040">ANK repeat</keyword>
<keyword evidence="1" id="KW-0677">Repeat</keyword>
<dbReference type="Proteomes" id="UP000663851">
    <property type="component" value="Unassembled WGS sequence"/>
</dbReference>
<reference evidence="6" key="1">
    <citation type="submission" date="2021-02" db="EMBL/GenBank/DDBJ databases">
        <authorList>
            <person name="Nowell W R."/>
        </authorList>
    </citation>
    <scope>NUCLEOTIDE SEQUENCE</scope>
</reference>
<dbReference type="Gene3D" id="1.20.1280.50">
    <property type="match status" value="1"/>
</dbReference>
<dbReference type="Pfam" id="PF12937">
    <property type="entry name" value="F-box-like"/>
    <property type="match status" value="1"/>
</dbReference>
<feature type="region of interest" description="Disordered" evidence="4">
    <location>
        <begin position="1"/>
        <end position="49"/>
    </location>
</feature>
<protein>
    <recommendedName>
        <fullName evidence="5">F-box domain-containing protein</fullName>
    </recommendedName>
</protein>
<accession>A0A819XH08</accession>
<dbReference type="Pfam" id="PF12796">
    <property type="entry name" value="Ank_2"/>
    <property type="match status" value="1"/>
</dbReference>
<proteinExistence type="predicted"/>
<dbReference type="SUPFAM" id="SSF48403">
    <property type="entry name" value="Ankyrin repeat"/>
    <property type="match status" value="1"/>
</dbReference>
<dbReference type="Gene3D" id="1.25.40.20">
    <property type="entry name" value="Ankyrin repeat-containing domain"/>
    <property type="match status" value="1"/>
</dbReference>
<dbReference type="EMBL" id="CAJOBO010000136">
    <property type="protein sequence ID" value="CAF4139396.1"/>
    <property type="molecule type" value="Genomic_DNA"/>
</dbReference>
<dbReference type="InterPro" id="IPR036770">
    <property type="entry name" value="Ankyrin_rpt-contain_sf"/>
</dbReference>
<feature type="compositionally biased region" description="Polar residues" evidence="4">
    <location>
        <begin position="22"/>
        <end position="49"/>
    </location>
</feature>
<evidence type="ECO:0000256" key="4">
    <source>
        <dbReference type="SAM" id="MobiDB-lite"/>
    </source>
</evidence>